<dbReference type="InterPro" id="IPR009061">
    <property type="entry name" value="DNA-bd_dom_put_sf"/>
</dbReference>
<dbReference type="EMBL" id="CP017075">
    <property type="protein sequence ID" value="AOR76297.1"/>
    <property type="molecule type" value="Genomic_DNA"/>
</dbReference>
<dbReference type="AlphaFoldDB" id="A0A1D8A2F4"/>
<dbReference type="InterPro" id="IPR041657">
    <property type="entry name" value="HTH_17"/>
</dbReference>
<protein>
    <recommendedName>
        <fullName evidence="1">Helix-turn-helix domain-containing protein</fullName>
    </recommendedName>
</protein>
<name>A0A1D8A2F4_9SPHN</name>
<proteinExistence type="predicted"/>
<keyword evidence="3" id="KW-1185">Reference proteome</keyword>
<accession>A0A1D8A2F4</accession>
<organism evidence="2 3">
    <name type="scientific">Novosphingobium resinovorum</name>
    <dbReference type="NCBI Taxonomy" id="158500"/>
    <lineage>
        <taxon>Bacteria</taxon>
        <taxon>Pseudomonadati</taxon>
        <taxon>Pseudomonadota</taxon>
        <taxon>Alphaproteobacteria</taxon>
        <taxon>Sphingomonadales</taxon>
        <taxon>Sphingomonadaceae</taxon>
        <taxon>Novosphingobium</taxon>
    </lineage>
</organism>
<dbReference type="OrthoDB" id="7573727at2"/>
<evidence type="ECO:0000313" key="2">
    <source>
        <dbReference type="EMBL" id="AOR76297.1"/>
    </source>
</evidence>
<dbReference type="Proteomes" id="UP000094626">
    <property type="component" value="Chromosome"/>
</dbReference>
<dbReference type="RefSeq" id="WP_069707753.1">
    <property type="nucleotide sequence ID" value="NZ_CP017075.1"/>
</dbReference>
<dbReference type="Pfam" id="PF12728">
    <property type="entry name" value="HTH_17"/>
    <property type="match status" value="1"/>
</dbReference>
<evidence type="ECO:0000313" key="3">
    <source>
        <dbReference type="Proteomes" id="UP000094626"/>
    </source>
</evidence>
<sequence length="91" mass="10221">MTALLTEAEAAERLRLAPRTLRELRSKGKITYVKLTARNIAYRPEDCDEYVALCIQRQQLVADPLAGGRRRVVRGPAAGGEIVPFSQRNKR</sequence>
<gene>
    <name evidence="2" type="ORF">BES08_05635</name>
</gene>
<evidence type="ECO:0000259" key="1">
    <source>
        <dbReference type="Pfam" id="PF12728"/>
    </source>
</evidence>
<dbReference type="KEGG" id="nre:BES08_05635"/>
<dbReference type="SUPFAM" id="SSF46955">
    <property type="entry name" value="Putative DNA-binding domain"/>
    <property type="match status" value="1"/>
</dbReference>
<feature type="domain" description="Helix-turn-helix" evidence="1">
    <location>
        <begin position="4"/>
        <end position="51"/>
    </location>
</feature>
<reference evidence="3" key="1">
    <citation type="journal article" date="2017" name="J. Biotechnol.">
        <title>Complete genome sequence of Novosphingobium resinovorum SA1, a versatile xenobiotic-degrading bacterium capable of utilizing sulfanilic acid.</title>
        <authorList>
            <person name="Hegedus B."/>
            <person name="Kos P.B."/>
            <person name="Balint B."/>
            <person name="Maroti G."/>
            <person name="Gan H.M."/>
            <person name="Perei K."/>
            <person name="Rakhely G."/>
        </authorList>
    </citation>
    <scope>NUCLEOTIDE SEQUENCE [LARGE SCALE GENOMIC DNA]</scope>
    <source>
        <strain evidence="3">SA1</strain>
    </source>
</reference>